<feature type="transmembrane region" description="Helical" evidence="8">
    <location>
        <begin position="409"/>
        <end position="429"/>
    </location>
</feature>
<feature type="transmembrane region" description="Helical" evidence="8">
    <location>
        <begin position="380"/>
        <end position="403"/>
    </location>
</feature>
<dbReference type="Pfam" id="PF00083">
    <property type="entry name" value="Sugar_tr"/>
    <property type="match status" value="1"/>
</dbReference>
<comment type="subcellular location">
    <subcellularLocation>
        <location evidence="1">Cell membrane</location>
        <topology evidence="1">Multi-pass membrane protein</topology>
    </subcellularLocation>
</comment>
<evidence type="ECO:0000313" key="10">
    <source>
        <dbReference type="EMBL" id="QPZ39347.1"/>
    </source>
</evidence>
<dbReference type="PANTHER" id="PTHR48020">
    <property type="entry name" value="PROTON MYO-INOSITOL COTRANSPORTER"/>
    <property type="match status" value="1"/>
</dbReference>
<feature type="transmembrane region" description="Helical" evidence="8">
    <location>
        <begin position="138"/>
        <end position="160"/>
    </location>
</feature>
<dbReference type="PROSITE" id="PS00216">
    <property type="entry name" value="SUGAR_TRANSPORT_1"/>
    <property type="match status" value="2"/>
</dbReference>
<evidence type="ECO:0000256" key="3">
    <source>
        <dbReference type="ARBA" id="ARBA00022448"/>
    </source>
</evidence>
<organism evidence="10 11">
    <name type="scientific">Paramicrobacterium chengjingii</name>
    <dbReference type="NCBI Taxonomy" id="2769067"/>
    <lineage>
        <taxon>Bacteria</taxon>
        <taxon>Bacillati</taxon>
        <taxon>Actinomycetota</taxon>
        <taxon>Actinomycetes</taxon>
        <taxon>Micrococcales</taxon>
        <taxon>Microbacteriaceae</taxon>
        <taxon>Paramicrobacterium</taxon>
    </lineage>
</organism>
<evidence type="ECO:0000256" key="4">
    <source>
        <dbReference type="ARBA" id="ARBA00022692"/>
    </source>
</evidence>
<accession>A0ABX6YLZ4</accession>
<evidence type="ECO:0000256" key="8">
    <source>
        <dbReference type="SAM" id="Phobius"/>
    </source>
</evidence>
<sequence length="453" mass="48102">MTSIKKSRRSAGVVYFFGALGALLWGYDNGVIAGAMLFIKKDFDLDPGLVGLVTASITLGAGAGSLLSGALADKLGRKRLILLAAVVFSLGIVAASLAPNPAILILARLVLGLGIGIVAVSIPIYLAELAPAAIRGRVGTLTQLMIASGILLAYIVNYLFSPTGDWRWMIGVAIVPALALLVGVVFLPESPRWLVKHGREDEARTILAMRIPADSVDASVAEIHRTLAASKGSWRDLIQPWVRPAVIVAVLLAIFAQLLGINTIVFYAPTILSAIGFSDQVALLNTIGFGVVSIIFTVIAFRIVDVVGRKKLLTRGSLVMGGSMLVMAIISITFGLTAGLTGYLAVLCLVVFKATYSLTWGTVTRVVQSEILPLTVRGTALGLAEVFNFASTFVLSAVFPMLLAGGTGLPFFVFAIIGIAAFVFVRFFVRESKGLTLEQIEEDLRTRNRDSAR</sequence>
<dbReference type="InterPro" id="IPR036259">
    <property type="entry name" value="MFS_trans_sf"/>
</dbReference>
<feature type="transmembrane region" description="Helical" evidence="8">
    <location>
        <begin position="49"/>
        <end position="68"/>
    </location>
</feature>
<evidence type="ECO:0000256" key="5">
    <source>
        <dbReference type="ARBA" id="ARBA00022989"/>
    </source>
</evidence>
<keyword evidence="11" id="KW-1185">Reference proteome</keyword>
<dbReference type="Gene3D" id="1.20.1250.20">
    <property type="entry name" value="MFS general substrate transporter like domains"/>
    <property type="match status" value="1"/>
</dbReference>
<dbReference type="InterPro" id="IPR005829">
    <property type="entry name" value="Sugar_transporter_CS"/>
</dbReference>
<feature type="domain" description="Major facilitator superfamily (MFS) profile" evidence="9">
    <location>
        <begin position="14"/>
        <end position="433"/>
    </location>
</feature>
<dbReference type="PROSITE" id="PS00217">
    <property type="entry name" value="SUGAR_TRANSPORT_2"/>
    <property type="match status" value="1"/>
</dbReference>
<dbReference type="PRINTS" id="PR00171">
    <property type="entry name" value="SUGRTRNSPORT"/>
</dbReference>
<dbReference type="PROSITE" id="PS50850">
    <property type="entry name" value="MFS"/>
    <property type="match status" value="1"/>
</dbReference>
<evidence type="ECO:0000256" key="1">
    <source>
        <dbReference type="ARBA" id="ARBA00004651"/>
    </source>
</evidence>
<dbReference type="InterPro" id="IPR005828">
    <property type="entry name" value="MFS_sugar_transport-like"/>
</dbReference>
<reference evidence="10 11" key="1">
    <citation type="submission" date="2020-12" db="EMBL/GenBank/DDBJ databases">
        <title>Microbacterium sp. HY060.</title>
        <authorList>
            <person name="Zhou J."/>
        </authorList>
    </citation>
    <scope>NUCLEOTIDE SEQUENCE [LARGE SCALE GENOMIC DNA]</scope>
    <source>
        <strain evidence="10 11">HY60</strain>
    </source>
</reference>
<dbReference type="RefSeq" id="WP_166988655.1">
    <property type="nucleotide sequence ID" value="NZ_CP061169.1"/>
</dbReference>
<dbReference type="NCBIfam" id="TIGR00879">
    <property type="entry name" value="SP"/>
    <property type="match status" value="1"/>
</dbReference>
<feature type="transmembrane region" description="Helical" evidence="8">
    <location>
        <begin position="80"/>
        <end position="99"/>
    </location>
</feature>
<dbReference type="Proteomes" id="UP000662814">
    <property type="component" value="Chromosome"/>
</dbReference>
<evidence type="ECO:0000256" key="7">
    <source>
        <dbReference type="RuleBase" id="RU003346"/>
    </source>
</evidence>
<feature type="transmembrane region" description="Helical" evidence="8">
    <location>
        <begin position="281"/>
        <end position="304"/>
    </location>
</feature>
<dbReference type="PANTHER" id="PTHR48020:SF12">
    <property type="entry name" value="PROTON MYO-INOSITOL COTRANSPORTER"/>
    <property type="match status" value="1"/>
</dbReference>
<protein>
    <submittedName>
        <fullName evidence="10">Sugar porter family MFS transporter</fullName>
    </submittedName>
</protein>
<keyword evidence="3 7" id="KW-0813">Transport</keyword>
<dbReference type="InterPro" id="IPR020846">
    <property type="entry name" value="MFS_dom"/>
</dbReference>
<keyword evidence="6 8" id="KW-0472">Membrane</keyword>
<evidence type="ECO:0000259" key="9">
    <source>
        <dbReference type="PROSITE" id="PS50850"/>
    </source>
</evidence>
<keyword evidence="4 8" id="KW-0812">Transmembrane</keyword>
<keyword evidence="5 8" id="KW-1133">Transmembrane helix</keyword>
<dbReference type="EMBL" id="CP061169">
    <property type="protein sequence ID" value="QPZ39347.1"/>
    <property type="molecule type" value="Genomic_DNA"/>
</dbReference>
<gene>
    <name evidence="10" type="ORF">HCR76_04605</name>
</gene>
<feature type="transmembrane region" description="Helical" evidence="8">
    <location>
        <begin position="316"/>
        <end position="334"/>
    </location>
</feature>
<evidence type="ECO:0000256" key="2">
    <source>
        <dbReference type="ARBA" id="ARBA00010992"/>
    </source>
</evidence>
<comment type="similarity">
    <text evidence="2 7">Belongs to the major facilitator superfamily. Sugar transporter (TC 2.A.1.1) family.</text>
</comment>
<evidence type="ECO:0000256" key="6">
    <source>
        <dbReference type="ARBA" id="ARBA00023136"/>
    </source>
</evidence>
<feature type="transmembrane region" description="Helical" evidence="8">
    <location>
        <begin position="166"/>
        <end position="187"/>
    </location>
</feature>
<feature type="transmembrane region" description="Helical" evidence="8">
    <location>
        <begin position="12"/>
        <end position="37"/>
    </location>
</feature>
<evidence type="ECO:0000313" key="11">
    <source>
        <dbReference type="Proteomes" id="UP000662814"/>
    </source>
</evidence>
<dbReference type="InterPro" id="IPR003663">
    <property type="entry name" value="Sugar/inositol_transpt"/>
</dbReference>
<name>A0ABX6YLZ4_9MICO</name>
<dbReference type="InterPro" id="IPR050814">
    <property type="entry name" value="Myo-inositol_Transporter"/>
</dbReference>
<dbReference type="SUPFAM" id="SSF103473">
    <property type="entry name" value="MFS general substrate transporter"/>
    <property type="match status" value="1"/>
</dbReference>
<proteinExistence type="inferred from homology"/>
<feature type="transmembrane region" description="Helical" evidence="8">
    <location>
        <begin position="105"/>
        <end position="126"/>
    </location>
</feature>
<feature type="transmembrane region" description="Helical" evidence="8">
    <location>
        <begin position="340"/>
        <end position="359"/>
    </location>
</feature>
<feature type="transmembrane region" description="Helical" evidence="8">
    <location>
        <begin position="245"/>
        <end position="269"/>
    </location>
</feature>